<feature type="region of interest" description="Disordered" evidence="1">
    <location>
        <begin position="392"/>
        <end position="413"/>
    </location>
</feature>
<feature type="region of interest" description="Disordered" evidence="1">
    <location>
        <begin position="862"/>
        <end position="906"/>
    </location>
</feature>
<feature type="region of interest" description="Disordered" evidence="1">
    <location>
        <begin position="312"/>
        <end position="346"/>
    </location>
</feature>
<dbReference type="Gene3D" id="3.30.1490.20">
    <property type="entry name" value="ATP-grasp fold, A domain"/>
    <property type="match status" value="1"/>
</dbReference>
<dbReference type="SUPFAM" id="SSF52009">
    <property type="entry name" value="Phosphohistidine domain"/>
    <property type="match status" value="1"/>
</dbReference>
<dbReference type="InterPro" id="IPR002192">
    <property type="entry name" value="PPDK_AMP/ATP-bd"/>
</dbReference>
<dbReference type="OrthoDB" id="9765468at2"/>
<gene>
    <name evidence="4" type="ORF">E1809_06295</name>
</gene>
<evidence type="ECO:0000313" key="5">
    <source>
        <dbReference type="Proteomes" id="UP000295511"/>
    </source>
</evidence>
<dbReference type="Gene3D" id="3.50.30.10">
    <property type="entry name" value="Phosphohistidine domain"/>
    <property type="match status" value="1"/>
</dbReference>
<reference evidence="4 5" key="1">
    <citation type="submission" date="2019-03" db="EMBL/GenBank/DDBJ databases">
        <title>Whole genome sequence of Arthrobacter sp JH1-1.</title>
        <authorList>
            <person name="Trinh H.N."/>
        </authorList>
    </citation>
    <scope>NUCLEOTIDE SEQUENCE [LARGE SCALE GENOMIC DNA]</scope>
    <source>
        <strain evidence="4 5">JH1-1</strain>
    </source>
</reference>
<dbReference type="PANTHER" id="PTHR43615">
    <property type="entry name" value="PHOSPHOENOLPYRUVATE SYNTHASE-RELATED"/>
    <property type="match status" value="1"/>
</dbReference>
<feature type="compositionally biased region" description="Low complexity" evidence="1">
    <location>
        <begin position="325"/>
        <end position="340"/>
    </location>
</feature>
<dbReference type="AlphaFoldDB" id="A0A4R5KTI4"/>
<evidence type="ECO:0000259" key="3">
    <source>
        <dbReference type="Pfam" id="PF01326"/>
    </source>
</evidence>
<comment type="caution">
    <text evidence="4">The sequence shown here is derived from an EMBL/GenBank/DDBJ whole genome shotgun (WGS) entry which is preliminary data.</text>
</comment>
<dbReference type="Proteomes" id="UP000295511">
    <property type="component" value="Unassembled WGS sequence"/>
</dbReference>
<sequence length="1007" mass="106633">MITEKSESEPGSESGSGSGSGSGSEWAPGAGPESASGTAPRLILALREIRAAMLPEVGGKAANLGELTWAGFPVPPGFCLSTEAYRRALQVDENPDADGQGPGTGTSLDASGNTARALSEIIHELESAEPGDLDRLGVLAAGARTAVLESGMPAEIEQAIRSAYTGLGSDAAVAVRSSATAEDLPFASFAGQQDTYLNVVGAEAVLDAVRKCWASLWTDRAVSYRASNGIQHAAVTLAVVVQLMVDAEAAGVLFTANPVTGRRREAVIDANPGLGEAVVSGAVNPDHFVVDSLTGRITQRRLGDRKLVIRSLPGGGTERLDAPSHPDSGSGSDLGSGSPSQTACLDDSQIRSLANVGQRVEEHYGSPQDIEWALDGDGKLWLTQARPITTLYPNPVRPHPVRPNSARPNTAHQNPNNYSAAPGPHAYLCFSLAQGLTRPLTPMGLAAIRVLAASVARTAGFQVPEPRNGPSPYYEAGMRIYFDLATPLRSTIGRAIVPKAFDFMESRSATVMRALFDDPGFAVTNKTPLKLIKHVAPIVLRYRVPETLVRAIFKPKEALERVNKVAEELKAALAVPADASPRERIGHVERILGKELFTVIPNTLPPVVVGFATMGIVRKLLGEQASWDELQTIIRGLPNNVTTEMDLALWQLATTIRDDAASARAFADAGPAALVQKYREGRLPSVAQGGLEDFLSRYGHRAVAEIDLGMARWSDDPTHIIGVLINYLRLEDPRLAPDKQFEKAARDAEEQAAVLVARARSKSVFHAKIVKAALERTRMFSGLREFPKYNLVVALAAARSQLALVGEALAEAGRIDDPSDVFFLDFDDAHRGLDGQDLHELVARRRDEYELELRRRHVPRVLLSDGTEPEALPSGSRNSGKTTASAQRGGAQSNDIPETSPEVAGDVLRGAPASAGTVTAVARVIMDPVGAHLEPGEILVAPSTDPGWTPLFLTAAGLVMEMGGPNSHGAVVAREYGIPAVVGVPDATSRITSGQTITVDGAAGTVA</sequence>
<keyword evidence="5" id="KW-1185">Reference proteome</keyword>
<feature type="domain" description="PEP-utilising enzyme mobile" evidence="2">
    <location>
        <begin position="934"/>
        <end position="1004"/>
    </location>
</feature>
<dbReference type="Gene3D" id="3.30.470.20">
    <property type="entry name" value="ATP-grasp fold, B domain"/>
    <property type="match status" value="1"/>
</dbReference>
<dbReference type="InterPro" id="IPR036637">
    <property type="entry name" value="Phosphohistidine_dom_sf"/>
</dbReference>
<dbReference type="GO" id="GO:0016301">
    <property type="term" value="F:kinase activity"/>
    <property type="evidence" value="ECO:0007669"/>
    <property type="project" value="InterPro"/>
</dbReference>
<evidence type="ECO:0000313" key="4">
    <source>
        <dbReference type="EMBL" id="TDF98388.1"/>
    </source>
</evidence>
<feature type="region of interest" description="Disordered" evidence="1">
    <location>
        <begin position="1"/>
        <end position="37"/>
    </location>
</feature>
<dbReference type="InterPro" id="IPR008279">
    <property type="entry name" value="PEP-util_enz_mobile_dom"/>
</dbReference>
<name>A0A4R5KTI4_9MICC</name>
<dbReference type="PANTHER" id="PTHR43615:SF1">
    <property type="entry name" value="PPDK_N DOMAIN-CONTAINING PROTEIN"/>
    <property type="match status" value="1"/>
</dbReference>
<dbReference type="InterPro" id="IPR051549">
    <property type="entry name" value="PEP_Utilizing_Enz"/>
</dbReference>
<evidence type="ECO:0000259" key="2">
    <source>
        <dbReference type="Pfam" id="PF00391"/>
    </source>
</evidence>
<feature type="compositionally biased region" description="Polar residues" evidence="1">
    <location>
        <begin position="875"/>
        <end position="897"/>
    </location>
</feature>
<dbReference type="InterPro" id="IPR013815">
    <property type="entry name" value="ATP_grasp_subdomain_1"/>
</dbReference>
<evidence type="ECO:0000256" key="1">
    <source>
        <dbReference type="SAM" id="MobiDB-lite"/>
    </source>
</evidence>
<keyword evidence="4" id="KW-0670">Pyruvate</keyword>
<accession>A0A4R5KTI4</accession>
<proteinExistence type="predicted"/>
<dbReference type="Pfam" id="PF00391">
    <property type="entry name" value="PEP-utilizers"/>
    <property type="match status" value="1"/>
</dbReference>
<organism evidence="4 5">
    <name type="scientific">Arthrobacter terricola</name>
    <dbReference type="NCBI Taxonomy" id="2547396"/>
    <lineage>
        <taxon>Bacteria</taxon>
        <taxon>Bacillati</taxon>
        <taxon>Actinomycetota</taxon>
        <taxon>Actinomycetes</taxon>
        <taxon>Micrococcales</taxon>
        <taxon>Micrococcaceae</taxon>
        <taxon>Arthrobacter</taxon>
    </lineage>
</organism>
<feature type="domain" description="Pyruvate phosphate dikinase AMP/ATP-binding" evidence="3">
    <location>
        <begin position="55"/>
        <end position="391"/>
    </location>
</feature>
<dbReference type="Pfam" id="PF01326">
    <property type="entry name" value="PPDK_N"/>
    <property type="match status" value="1"/>
</dbReference>
<protein>
    <submittedName>
        <fullName evidence="4">Phosphoenolpyruvate synthase</fullName>
    </submittedName>
</protein>
<dbReference type="SUPFAM" id="SSF56059">
    <property type="entry name" value="Glutathione synthetase ATP-binding domain-like"/>
    <property type="match status" value="1"/>
</dbReference>
<dbReference type="GO" id="GO:0005524">
    <property type="term" value="F:ATP binding"/>
    <property type="evidence" value="ECO:0007669"/>
    <property type="project" value="InterPro"/>
</dbReference>
<dbReference type="EMBL" id="SMRU01000006">
    <property type="protein sequence ID" value="TDF98388.1"/>
    <property type="molecule type" value="Genomic_DNA"/>
</dbReference>